<evidence type="ECO:0000256" key="2">
    <source>
        <dbReference type="ARBA" id="ARBA00023277"/>
    </source>
</evidence>
<dbReference type="AlphaFoldDB" id="A0A916TS16"/>
<sequence>MQVLVTGANGFVGRQLVRLLSREGHIVRGHDLTTESLEACGADSMIAGDLGDPAIRQRALRGTEAVIHLATVPGGAAERDPSEGRRINVDATMAFADEFAALMPGAPFVAASSIGVFGQPFPPKVVDTTPVAPYMYYGAHKAIMEIWLGTLARRGQLSALSIRLPGIIARPAGSETMKSAFMSNVFHALRAGREISLPVEPSATLWLMSLGRIADNFVHALKAVKSSDVPESAAITLPAIRLRMDELVAEIARQTGANPKLVSYDVDPAMQEGFGQQPPLETPAAERLGFRHDGDVASLVKAGLAAIEAGFA</sequence>
<keyword evidence="5" id="KW-1185">Reference proteome</keyword>
<name>A0A916TS16_9SPHN</name>
<reference evidence="4" key="2">
    <citation type="submission" date="2020-09" db="EMBL/GenBank/DDBJ databases">
        <authorList>
            <person name="Sun Q."/>
            <person name="Zhou Y."/>
        </authorList>
    </citation>
    <scope>NUCLEOTIDE SEQUENCE</scope>
    <source>
        <strain evidence="4">CGMCC 1.15095</strain>
    </source>
</reference>
<feature type="domain" description="NAD-dependent epimerase/dehydratase" evidence="3">
    <location>
        <begin position="3"/>
        <end position="198"/>
    </location>
</feature>
<dbReference type="Gene3D" id="3.40.50.720">
    <property type="entry name" value="NAD(P)-binding Rossmann-like Domain"/>
    <property type="match status" value="1"/>
</dbReference>
<dbReference type="PANTHER" id="PTHR43103">
    <property type="entry name" value="NUCLEOSIDE-DIPHOSPHATE-SUGAR EPIMERASE"/>
    <property type="match status" value="1"/>
</dbReference>
<dbReference type="Pfam" id="PF01370">
    <property type="entry name" value="Epimerase"/>
    <property type="match status" value="1"/>
</dbReference>
<comment type="caution">
    <text evidence="4">The sequence shown here is derived from an EMBL/GenBank/DDBJ whole genome shotgun (WGS) entry which is preliminary data.</text>
</comment>
<evidence type="ECO:0000313" key="5">
    <source>
        <dbReference type="Proteomes" id="UP000608154"/>
    </source>
</evidence>
<dbReference type="EMBL" id="BMHK01000005">
    <property type="protein sequence ID" value="GGB94640.1"/>
    <property type="molecule type" value="Genomic_DNA"/>
</dbReference>
<evidence type="ECO:0000313" key="4">
    <source>
        <dbReference type="EMBL" id="GGB94640.1"/>
    </source>
</evidence>
<evidence type="ECO:0000259" key="3">
    <source>
        <dbReference type="Pfam" id="PF01370"/>
    </source>
</evidence>
<proteinExistence type="predicted"/>
<dbReference type="SUPFAM" id="SSF51735">
    <property type="entry name" value="NAD(P)-binding Rossmann-fold domains"/>
    <property type="match status" value="1"/>
</dbReference>
<dbReference type="RefSeq" id="WP_188769369.1">
    <property type="nucleotide sequence ID" value="NZ_BMHK01000005.1"/>
</dbReference>
<organism evidence="4 5">
    <name type="scientific">Novosphingobium endophyticum</name>
    <dbReference type="NCBI Taxonomy" id="1955250"/>
    <lineage>
        <taxon>Bacteria</taxon>
        <taxon>Pseudomonadati</taxon>
        <taxon>Pseudomonadota</taxon>
        <taxon>Alphaproteobacteria</taxon>
        <taxon>Sphingomonadales</taxon>
        <taxon>Sphingomonadaceae</taxon>
        <taxon>Novosphingobium</taxon>
    </lineage>
</organism>
<dbReference type="InterPro" id="IPR001509">
    <property type="entry name" value="Epimerase_deHydtase"/>
</dbReference>
<dbReference type="Proteomes" id="UP000608154">
    <property type="component" value="Unassembled WGS sequence"/>
</dbReference>
<keyword evidence="1" id="KW-0521">NADP</keyword>
<reference evidence="4" key="1">
    <citation type="journal article" date="2014" name="Int. J. Syst. Evol. Microbiol.">
        <title>Complete genome sequence of Corynebacterium casei LMG S-19264T (=DSM 44701T), isolated from a smear-ripened cheese.</title>
        <authorList>
            <consortium name="US DOE Joint Genome Institute (JGI-PGF)"/>
            <person name="Walter F."/>
            <person name="Albersmeier A."/>
            <person name="Kalinowski J."/>
            <person name="Ruckert C."/>
        </authorList>
    </citation>
    <scope>NUCLEOTIDE SEQUENCE</scope>
    <source>
        <strain evidence="4">CGMCC 1.15095</strain>
    </source>
</reference>
<gene>
    <name evidence="4" type="ORF">GCM10011494_11390</name>
</gene>
<protein>
    <recommendedName>
        <fullName evidence="3">NAD-dependent epimerase/dehydratase domain-containing protein</fullName>
    </recommendedName>
</protein>
<keyword evidence="2" id="KW-0119">Carbohydrate metabolism</keyword>
<accession>A0A916TS16</accession>
<evidence type="ECO:0000256" key="1">
    <source>
        <dbReference type="ARBA" id="ARBA00022857"/>
    </source>
</evidence>
<dbReference type="PANTHER" id="PTHR43103:SF3">
    <property type="entry name" value="ADP-L-GLYCERO-D-MANNO-HEPTOSE-6-EPIMERASE"/>
    <property type="match status" value="1"/>
</dbReference>
<dbReference type="Gene3D" id="3.90.25.10">
    <property type="entry name" value="UDP-galactose 4-epimerase, domain 1"/>
    <property type="match status" value="1"/>
</dbReference>
<dbReference type="InterPro" id="IPR036291">
    <property type="entry name" value="NAD(P)-bd_dom_sf"/>
</dbReference>